<reference evidence="3 4" key="1">
    <citation type="journal article" date="2004" name="Environ. Microbiol.">
        <title>Phylogeny-function analysis of (meta)genomic libraries: screening for expression of ribosomal RNA genes by large-insert library fluorescent in situ hybridization (LIL-FISH).</title>
        <authorList>
            <person name="Leveau J.H."/>
            <person name="Gerards S."/>
            <person name="de Boer W."/>
            <person name="van Veen J.A."/>
        </authorList>
    </citation>
    <scope>NUCLEOTIDE SEQUENCE [LARGE SCALE GENOMIC DNA]</scope>
    <source>
        <strain evidence="3 4">Ter331</strain>
    </source>
</reference>
<evidence type="ECO:0000313" key="3">
    <source>
        <dbReference type="EMBL" id="AEK63192.1"/>
    </source>
</evidence>
<evidence type="ECO:0000259" key="2">
    <source>
        <dbReference type="Pfam" id="PF20441"/>
    </source>
</evidence>
<evidence type="ECO:0000313" key="4">
    <source>
        <dbReference type="Proteomes" id="UP000008392"/>
    </source>
</evidence>
<evidence type="ECO:0000259" key="1">
    <source>
        <dbReference type="Pfam" id="PF03354"/>
    </source>
</evidence>
<dbReference type="InterPro" id="IPR005021">
    <property type="entry name" value="Terminase_largesu-like"/>
</dbReference>
<dbReference type="Pfam" id="PF20441">
    <property type="entry name" value="TerL_nuclease"/>
    <property type="match status" value="1"/>
</dbReference>
<reference evidence="3 4" key="4">
    <citation type="journal article" date="2010" name="Environ. Microbiol.">
        <title>The bacterial genus Collimonas: mycophagy, weathering and other adaptive solutions to life in oligotrophic soil environments.</title>
        <authorList>
            <person name="Leveau J.H."/>
            <person name="Uroz S."/>
            <person name="de Boer W."/>
        </authorList>
    </citation>
    <scope>NUCLEOTIDE SEQUENCE [LARGE SCALE GENOMIC DNA]</scope>
    <source>
        <strain evidence="3 4">Ter331</strain>
    </source>
</reference>
<gene>
    <name evidence="3" type="ordered locus">CFU_3368</name>
</gene>
<accession>G0AAH8</accession>
<dbReference type="RefSeq" id="WP_014007344.1">
    <property type="nucleotide sequence ID" value="NC_015856.1"/>
</dbReference>
<dbReference type="STRING" id="1005048.CFU_3368"/>
<sequence>MPKKTLQPNISDRATEYARSVIAAQIVAGPDIRAACQRHLNDLAQGSKRGLCWDLEAAQHAIGFFEDVLCLNGGQFEGKPFEVLPWQAFVIGCLFGWKGADGFRRFRVAYVETAKGSGKSPLAAGVGLFGLTADNEPRAEVYAAATKKDQAQILFRDAVAMYDQSPALAKRLTVSGSKGKEWNLAYNKTSSFFRPISADDGQSGPRPHMALLDEIHEHKNANVVEMMRAGTKSREQALIFMITNSGTDKRTVCWDYHDYGSKVCAGLLKDDSFFAFICSLDLGDDPFKDERCWYKVNPSLQNGIPGLKYLREQVTQARGMPSKEALVRRLNFCEWTEASAPWISGEVWFNCEENPPIPLEHFYGRSGTAGLDLSSTQDLTAFVVALDPTPEDPVTRLIPYFWLPGDGLHDKADKDRVPYLAWRDAGHLEALPGRAVDKLAVLNRIAALASVFDLREIACDRWRLEDFQQLVEREGVSLPPLVPFGQGFKDMAPAVDEFERMLLDRRMKHNGNPVMTWCAANVVLMTDPAGNRKIVKERATGRVDGIVAGVMAVGVMSKHEPEEDLDDFINSPIIG</sequence>
<dbReference type="PANTHER" id="PTHR41287">
    <property type="match status" value="1"/>
</dbReference>
<reference evidence="3 4" key="3">
    <citation type="journal article" date="2008" name="FEMS Microbiol. Ecol.">
        <title>Identification and characterization of genes underlying chitinolysis in Collimonas fungivorans Ter331.</title>
        <authorList>
            <person name="Fritsche K."/>
            <person name="de Boer W."/>
            <person name="Gerards S."/>
            <person name="van den Berg M."/>
            <person name="van Veen J.A."/>
            <person name="Leveau J.H."/>
        </authorList>
    </citation>
    <scope>NUCLEOTIDE SEQUENCE [LARGE SCALE GENOMIC DNA]</scope>
    <source>
        <strain evidence="3 4">Ter331</strain>
    </source>
</reference>
<dbReference type="Gene3D" id="3.40.50.300">
    <property type="entry name" value="P-loop containing nucleotide triphosphate hydrolases"/>
    <property type="match status" value="1"/>
</dbReference>
<reference evidence="3 4" key="2">
    <citation type="journal article" date="2006" name="J. Microbiol. Methods">
        <title>Genomic flank-sequencing of plasposon insertion sites for rapid identification of functional genes.</title>
        <authorList>
            <person name="Leveau J.H."/>
            <person name="Gerards S."/>
            <person name="Fritsche K."/>
            <person name="Zondag G."/>
            <person name="van Veen J.A."/>
        </authorList>
    </citation>
    <scope>NUCLEOTIDE SEQUENCE [LARGE SCALE GENOMIC DNA]</scope>
    <source>
        <strain evidence="3 4">Ter331</strain>
    </source>
</reference>
<keyword evidence="4" id="KW-1185">Reference proteome</keyword>
<dbReference type="HOGENOM" id="CLU_026632_6_0_4"/>
<proteinExistence type="predicted"/>
<reference evidence="3 4" key="5">
    <citation type="journal article" date="2011" name="ISME J.">
        <title>Dual transcriptional profiling of a bacterial/fungal confrontation: Collimonas fungivorans versus Aspergillus niger.</title>
        <authorList>
            <person name="Mela F."/>
            <person name="Fritsche K."/>
            <person name="de Boer W."/>
            <person name="van Veen J.A."/>
            <person name="de Graaff L.H."/>
            <person name="van den Berg M."/>
            <person name="Leveau J.H."/>
        </authorList>
    </citation>
    <scope>NUCLEOTIDE SEQUENCE [LARGE SCALE GENOMIC DNA]</scope>
    <source>
        <strain evidence="3 4">Ter331</strain>
    </source>
</reference>
<dbReference type="InterPro" id="IPR046461">
    <property type="entry name" value="TerL_ATPase"/>
</dbReference>
<organism evidence="3 4">
    <name type="scientific">Collimonas fungivorans (strain Ter331)</name>
    <dbReference type="NCBI Taxonomy" id="1005048"/>
    <lineage>
        <taxon>Bacteria</taxon>
        <taxon>Pseudomonadati</taxon>
        <taxon>Pseudomonadota</taxon>
        <taxon>Betaproteobacteria</taxon>
        <taxon>Burkholderiales</taxon>
        <taxon>Oxalobacteraceae</taxon>
        <taxon>Collimonas</taxon>
    </lineage>
</organism>
<feature type="domain" description="Terminase large subunit-like ATPase" evidence="1">
    <location>
        <begin position="85"/>
        <end position="259"/>
    </location>
</feature>
<dbReference type="KEGG" id="cfu:CFU_3368"/>
<protein>
    <submittedName>
        <fullName evidence="3">Phage terminase large subunit</fullName>
    </submittedName>
</protein>
<dbReference type="PANTHER" id="PTHR41287:SF1">
    <property type="entry name" value="PROTEIN YMFN"/>
    <property type="match status" value="1"/>
</dbReference>
<dbReference type="InterPro" id="IPR046462">
    <property type="entry name" value="TerL_nuclease"/>
</dbReference>
<dbReference type="eggNOG" id="COG4626">
    <property type="taxonomic scope" value="Bacteria"/>
</dbReference>
<reference evidence="4" key="6">
    <citation type="submission" date="2011-05" db="EMBL/GenBank/DDBJ databases">
        <title>Complete sequence of Collimonas fungivorans Ter331.</title>
        <authorList>
            <person name="Leveau J.H."/>
        </authorList>
    </citation>
    <scope>NUCLEOTIDE SEQUENCE [LARGE SCALE GENOMIC DNA]</scope>
    <source>
        <strain evidence="4">Ter331</strain>
    </source>
</reference>
<dbReference type="AlphaFoldDB" id="G0AAH8"/>
<dbReference type="InterPro" id="IPR027417">
    <property type="entry name" value="P-loop_NTPase"/>
</dbReference>
<dbReference type="GO" id="GO:0004519">
    <property type="term" value="F:endonuclease activity"/>
    <property type="evidence" value="ECO:0007669"/>
    <property type="project" value="InterPro"/>
</dbReference>
<dbReference type="Pfam" id="PF03354">
    <property type="entry name" value="TerL_ATPase"/>
    <property type="match status" value="1"/>
</dbReference>
<name>G0AAH8_COLFT</name>
<feature type="domain" description="Terminase large subunit-like endonuclease" evidence="2">
    <location>
        <begin position="269"/>
        <end position="560"/>
    </location>
</feature>
<dbReference type="Proteomes" id="UP000008392">
    <property type="component" value="Chromosome"/>
</dbReference>
<dbReference type="EMBL" id="CP002745">
    <property type="protein sequence ID" value="AEK63192.1"/>
    <property type="molecule type" value="Genomic_DNA"/>
</dbReference>